<protein>
    <submittedName>
        <fullName evidence="2">Uncharacterized protein</fullName>
    </submittedName>
</protein>
<feature type="region of interest" description="Disordered" evidence="1">
    <location>
        <begin position="126"/>
        <end position="251"/>
    </location>
</feature>
<reference evidence="2" key="1">
    <citation type="submission" date="2022-07" db="EMBL/GenBank/DDBJ databases">
        <title>Draft genome sequence of Zalerion maritima ATCC 34329, a (micro)plastics degrading marine fungus.</title>
        <authorList>
            <person name="Paco A."/>
            <person name="Goncalves M.F.M."/>
            <person name="Rocha-Santos T.A.P."/>
            <person name="Alves A."/>
        </authorList>
    </citation>
    <scope>NUCLEOTIDE SEQUENCE</scope>
    <source>
        <strain evidence="2">ATCC 34329</strain>
    </source>
</reference>
<feature type="compositionally biased region" description="Low complexity" evidence="1">
    <location>
        <begin position="130"/>
        <end position="183"/>
    </location>
</feature>
<feature type="compositionally biased region" description="Low complexity" evidence="1">
    <location>
        <begin position="223"/>
        <end position="239"/>
    </location>
</feature>
<keyword evidence="3" id="KW-1185">Reference proteome</keyword>
<proteinExistence type="predicted"/>
<dbReference type="SUPFAM" id="SSF50985">
    <property type="entry name" value="RCC1/BLIP-II"/>
    <property type="match status" value="1"/>
</dbReference>
<dbReference type="Proteomes" id="UP001201980">
    <property type="component" value="Unassembled WGS sequence"/>
</dbReference>
<evidence type="ECO:0000313" key="3">
    <source>
        <dbReference type="Proteomes" id="UP001201980"/>
    </source>
</evidence>
<dbReference type="EMBL" id="JAKWBI020000388">
    <property type="protein sequence ID" value="KAJ2895601.1"/>
    <property type="molecule type" value="Genomic_DNA"/>
</dbReference>
<name>A0AAD5RJL5_9PEZI</name>
<gene>
    <name evidence="2" type="ORF">MKZ38_006313</name>
</gene>
<dbReference type="AlphaFoldDB" id="A0AAD5RJL5"/>
<evidence type="ECO:0000313" key="2">
    <source>
        <dbReference type="EMBL" id="KAJ2895601.1"/>
    </source>
</evidence>
<dbReference type="InterPro" id="IPR009091">
    <property type="entry name" value="RCC1/BLIP-II"/>
</dbReference>
<accession>A0AAD5RJL5</accession>
<organism evidence="2 3">
    <name type="scientific">Zalerion maritima</name>
    <dbReference type="NCBI Taxonomy" id="339359"/>
    <lineage>
        <taxon>Eukaryota</taxon>
        <taxon>Fungi</taxon>
        <taxon>Dikarya</taxon>
        <taxon>Ascomycota</taxon>
        <taxon>Pezizomycotina</taxon>
        <taxon>Sordariomycetes</taxon>
        <taxon>Lulworthiomycetidae</taxon>
        <taxon>Lulworthiales</taxon>
        <taxon>Lulworthiaceae</taxon>
        <taxon>Zalerion</taxon>
    </lineage>
</organism>
<dbReference type="Gene3D" id="2.130.10.30">
    <property type="entry name" value="Regulator of chromosome condensation 1/beta-lactamase-inhibitor protein II"/>
    <property type="match status" value="1"/>
</dbReference>
<evidence type="ECO:0000256" key="1">
    <source>
        <dbReference type="SAM" id="MobiDB-lite"/>
    </source>
</evidence>
<sequence>MPTSLYAAGFNAWSQLIFPSPHLSSRDEQIEPDEPDDISTFTKVLVCENPISHIQAFTACTSVRTGDKTFIAGYCSTKFRDLLENPKREPNEPYIPHVAFGADDSVVLSIQEAICSFPPDFKSTDYPKTHSSSGFSSQHPSHNTSSSSSSSSNQTTNTITSPRTTANPNAPSPALTPASPSLSKKPGRKFQTYPMPLPPSQILSHNAGFVALLPPAPPPPSQTPSSPQSSTTNQDQSQSLDPPSAPLESASSTVLTWGDPRYPACLARDPSSSFFPPPPTNYYSSPAAEPTYYPPPHHELLLPSSPPRTLPTRIPLSGPAAHPAPSPYLANLPTGPVVKIATSGSSYCPPGEDGAGGGGYVCGALAQGGDLYLWGGHAASPPSSYLLSSLLGPSAAVVSVPEPVVLAVAAPGKEEEEEEGGNDGERSIAKGCENDDVHHERRDKNNNNNNNKHPRGRFHQEQELLDLDIADFALGAGHLIVLSAAGDVYVVGANGSGQLGVGLPAAPGRGRKAGEWEKKTPGVRAWRKVDLSSLTGDDLKGKKITGVAAGPRSSFIIVDDGEGEEEGMSG</sequence>
<comment type="caution">
    <text evidence="2">The sequence shown here is derived from an EMBL/GenBank/DDBJ whole genome shotgun (WGS) entry which is preliminary data.</text>
</comment>
<feature type="region of interest" description="Disordered" evidence="1">
    <location>
        <begin position="410"/>
        <end position="456"/>
    </location>
</feature>
<feature type="compositionally biased region" description="Basic and acidic residues" evidence="1">
    <location>
        <begin position="423"/>
        <end position="445"/>
    </location>
</feature>